<dbReference type="InterPro" id="IPR005358">
    <property type="entry name" value="Puta_zinc/iron-chelating_dom"/>
</dbReference>
<dbReference type="Pfam" id="PF03692">
    <property type="entry name" value="CxxCxxCC"/>
    <property type="match status" value="1"/>
</dbReference>
<evidence type="ECO:0000313" key="2">
    <source>
        <dbReference type="Proteomes" id="UP000292424"/>
    </source>
</evidence>
<sequence length="167" mass="19779">MQLQTDLTYLSLESERKIAENERFRTFLSGFELDELDKMVFQINEIIEPKIDCTICGNCCKTLMINVEPSEAERLADHLNMPLEKFDAQYIEKSDHSDRRIVNCIPCHFLSENKCTVYEYRFDGCREFPALHKPMFKKRLFTIFMHYGRCPIIYNVVEQLKAEVSFQ</sequence>
<dbReference type="RefSeq" id="WP_131331551.1">
    <property type="nucleotide sequence ID" value="NZ_CP044016.1"/>
</dbReference>
<dbReference type="AlphaFoldDB" id="A0A5P2G406"/>
<dbReference type="OrthoDB" id="665764at2"/>
<protein>
    <submittedName>
        <fullName evidence="1">YkgJ family cysteine cluster protein</fullName>
    </submittedName>
</protein>
<dbReference type="KEGG" id="arac:E0W69_018515"/>
<dbReference type="Proteomes" id="UP000292424">
    <property type="component" value="Chromosome"/>
</dbReference>
<gene>
    <name evidence="1" type="ORF">E0W69_018515</name>
</gene>
<organism evidence="1 2">
    <name type="scientific">Rhizosphaericola mali</name>
    <dbReference type="NCBI Taxonomy" id="2545455"/>
    <lineage>
        <taxon>Bacteria</taxon>
        <taxon>Pseudomonadati</taxon>
        <taxon>Bacteroidota</taxon>
        <taxon>Chitinophagia</taxon>
        <taxon>Chitinophagales</taxon>
        <taxon>Chitinophagaceae</taxon>
        <taxon>Rhizosphaericola</taxon>
    </lineage>
</organism>
<dbReference type="EMBL" id="CP044016">
    <property type="protein sequence ID" value="QES90566.1"/>
    <property type="molecule type" value="Genomic_DNA"/>
</dbReference>
<reference evidence="1 2" key="1">
    <citation type="submission" date="2019-09" db="EMBL/GenBank/DDBJ databases">
        <title>Complete genome sequence of Arachidicoccus sp. B3-10 isolated from apple orchard soil.</title>
        <authorList>
            <person name="Kim H.S."/>
            <person name="Han K.-I."/>
            <person name="Suh M.K."/>
            <person name="Lee K.C."/>
            <person name="Eom M.K."/>
            <person name="Kim J.-S."/>
            <person name="Kang S.W."/>
            <person name="Sin Y."/>
            <person name="Lee J.-S."/>
        </authorList>
    </citation>
    <scope>NUCLEOTIDE SEQUENCE [LARGE SCALE GENOMIC DNA]</scope>
    <source>
        <strain evidence="1 2">B3-10</strain>
    </source>
</reference>
<evidence type="ECO:0000313" key="1">
    <source>
        <dbReference type="EMBL" id="QES90566.1"/>
    </source>
</evidence>
<keyword evidence="2" id="KW-1185">Reference proteome</keyword>
<proteinExistence type="predicted"/>
<name>A0A5P2G406_9BACT</name>
<accession>A0A5P2G406</accession>